<gene>
    <name evidence="4" type="primary">rlpA</name>
    <name evidence="9" type="ORF">ACFOWX_06725</name>
</gene>
<comment type="subcellular location">
    <subcellularLocation>
        <location evidence="4">Cell membrane</location>
        <topology evidence="4">Lipid-anchor</topology>
    </subcellularLocation>
</comment>
<feature type="domain" description="SPOR" evidence="8">
    <location>
        <begin position="277"/>
        <end position="349"/>
    </location>
</feature>
<evidence type="ECO:0000256" key="5">
    <source>
        <dbReference type="RuleBase" id="RU003495"/>
    </source>
</evidence>
<dbReference type="PANTHER" id="PTHR34183:SF1">
    <property type="entry name" value="ENDOLYTIC PEPTIDOGLYCAN TRANSGLYCOSYLASE RLPA"/>
    <property type="match status" value="1"/>
</dbReference>
<dbReference type="Gene3D" id="2.40.40.10">
    <property type="entry name" value="RlpA-like domain"/>
    <property type="match status" value="1"/>
</dbReference>
<keyword evidence="4" id="KW-0472">Membrane</keyword>
<dbReference type="Pfam" id="PF05036">
    <property type="entry name" value="SPOR"/>
    <property type="match status" value="1"/>
</dbReference>
<dbReference type="Gene3D" id="3.30.70.1070">
    <property type="entry name" value="Sporulation related repeat"/>
    <property type="match status" value="1"/>
</dbReference>
<evidence type="ECO:0000313" key="9">
    <source>
        <dbReference type="EMBL" id="MFC4292105.1"/>
    </source>
</evidence>
<feature type="chain" id="PRO_5045966781" description="Endolytic peptidoglycan transglycosylase RlpA" evidence="7">
    <location>
        <begin position="22"/>
        <end position="349"/>
    </location>
</feature>
<accession>A0ABV8RI15</accession>
<evidence type="ECO:0000256" key="1">
    <source>
        <dbReference type="ARBA" id="ARBA00022729"/>
    </source>
</evidence>
<dbReference type="PROSITE" id="PS51257">
    <property type="entry name" value="PROKAR_LIPOPROTEIN"/>
    <property type="match status" value="1"/>
</dbReference>
<dbReference type="EMBL" id="JBHSDH010000013">
    <property type="protein sequence ID" value="MFC4292105.1"/>
    <property type="molecule type" value="Genomic_DNA"/>
</dbReference>
<dbReference type="PANTHER" id="PTHR34183">
    <property type="entry name" value="ENDOLYTIC PEPTIDOGLYCAN TRANSGLYCOSYLASE RLPA"/>
    <property type="match status" value="1"/>
</dbReference>
<dbReference type="SUPFAM" id="SSF50685">
    <property type="entry name" value="Barwin-like endoglucanases"/>
    <property type="match status" value="1"/>
</dbReference>
<dbReference type="Pfam" id="PF03330">
    <property type="entry name" value="DPBB_1"/>
    <property type="match status" value="1"/>
</dbReference>
<evidence type="ECO:0000256" key="3">
    <source>
        <dbReference type="ARBA" id="ARBA00023316"/>
    </source>
</evidence>
<dbReference type="InterPro" id="IPR009009">
    <property type="entry name" value="RlpA-like_DPBB"/>
</dbReference>
<dbReference type="Proteomes" id="UP001595887">
    <property type="component" value="Unassembled WGS sequence"/>
</dbReference>
<feature type="compositionally biased region" description="Polar residues" evidence="6">
    <location>
        <begin position="32"/>
        <end position="45"/>
    </location>
</feature>
<dbReference type="CDD" id="cd22268">
    <property type="entry name" value="DPBB_RlpA-like"/>
    <property type="match status" value="1"/>
</dbReference>
<comment type="function">
    <text evidence="4">Lytic transglycosylase with a strong preference for naked glycan strands that lack stem peptides.</text>
</comment>
<keyword evidence="1 7" id="KW-0732">Signal</keyword>
<organism evidence="9 10">
    <name type="scientific">Sphingorhabdus arenilitoris</name>
    <dbReference type="NCBI Taxonomy" id="1490041"/>
    <lineage>
        <taxon>Bacteria</taxon>
        <taxon>Pseudomonadati</taxon>
        <taxon>Pseudomonadota</taxon>
        <taxon>Alphaproteobacteria</taxon>
        <taxon>Sphingomonadales</taxon>
        <taxon>Sphingomonadaceae</taxon>
        <taxon>Sphingorhabdus</taxon>
    </lineage>
</organism>
<dbReference type="PROSITE" id="PS51724">
    <property type="entry name" value="SPOR"/>
    <property type="match status" value="1"/>
</dbReference>
<keyword evidence="3 4" id="KW-0961">Cell wall biogenesis/degradation</keyword>
<name>A0ABV8RI15_9SPHN</name>
<keyword evidence="2 4" id="KW-0456">Lyase</keyword>
<evidence type="ECO:0000313" key="10">
    <source>
        <dbReference type="Proteomes" id="UP001595887"/>
    </source>
</evidence>
<sequence>MKYASKVIILSAAAAALSSCGGRGGLTDVATPPQSASAQQGTVSDYPQKLGEPYQIDGKSYTPEDVASYDDVGYASYYGRELAGRPTANGEPFNPAGITAAHKTLPLASYVEVTALDTGKTILVRVNDRGPFANDRLIDLSEGAARELGILEQGVAGVRVRKVNPPEQERAALRGGLSAPARIATPESLLKVLRGNLAKLPKPAPVSQASRAVPVIASTSNTAPAARDGRFIREGSRPSAAPTRQAAPVRSADGRFVREGAGTPQSVSPSVTGSSGAGSSGSYVVQVASFSSRPRADALARKLGATVMASADGNLFRVRYGPYASETEAENGLATARKRGYSDAKIFRE</sequence>
<dbReference type="NCBIfam" id="TIGR00413">
    <property type="entry name" value="rlpA"/>
    <property type="match status" value="1"/>
</dbReference>
<dbReference type="InterPro" id="IPR036908">
    <property type="entry name" value="RlpA-like_sf"/>
</dbReference>
<dbReference type="InterPro" id="IPR034718">
    <property type="entry name" value="RlpA"/>
</dbReference>
<feature type="signal peptide" evidence="7">
    <location>
        <begin position="1"/>
        <end position="21"/>
    </location>
</feature>
<comment type="similarity">
    <text evidence="4 5">Belongs to the RlpA family.</text>
</comment>
<keyword evidence="4" id="KW-0449">Lipoprotein</keyword>
<evidence type="ECO:0000256" key="2">
    <source>
        <dbReference type="ARBA" id="ARBA00023239"/>
    </source>
</evidence>
<keyword evidence="10" id="KW-1185">Reference proteome</keyword>
<feature type="compositionally biased region" description="Low complexity" evidence="6">
    <location>
        <begin position="263"/>
        <end position="274"/>
    </location>
</feature>
<dbReference type="InterPro" id="IPR007730">
    <property type="entry name" value="SPOR-like_dom"/>
</dbReference>
<comment type="caution">
    <text evidence="9">The sequence shown here is derived from an EMBL/GenBank/DDBJ whole genome shotgun (WGS) entry which is preliminary data.</text>
</comment>
<reference evidence="10" key="1">
    <citation type="journal article" date="2019" name="Int. J. Syst. Evol. Microbiol.">
        <title>The Global Catalogue of Microorganisms (GCM) 10K type strain sequencing project: providing services to taxonomists for standard genome sequencing and annotation.</title>
        <authorList>
            <consortium name="The Broad Institute Genomics Platform"/>
            <consortium name="The Broad Institute Genome Sequencing Center for Infectious Disease"/>
            <person name="Wu L."/>
            <person name="Ma J."/>
        </authorList>
    </citation>
    <scope>NUCLEOTIDE SEQUENCE [LARGE SCALE GENOMIC DNA]</scope>
    <source>
        <strain evidence="10">CECT 8531</strain>
    </source>
</reference>
<protein>
    <recommendedName>
        <fullName evidence="4">Endolytic peptidoglycan transglycosylase RlpA</fullName>
        <ecNumber evidence="4">4.2.2.-</ecNumber>
    </recommendedName>
</protein>
<dbReference type="HAMAP" id="MF_02071">
    <property type="entry name" value="RlpA"/>
    <property type="match status" value="1"/>
</dbReference>
<evidence type="ECO:0000256" key="4">
    <source>
        <dbReference type="HAMAP-Rule" id="MF_02071"/>
    </source>
</evidence>
<evidence type="ECO:0000256" key="6">
    <source>
        <dbReference type="SAM" id="MobiDB-lite"/>
    </source>
</evidence>
<dbReference type="EC" id="4.2.2.-" evidence="4"/>
<keyword evidence="4" id="KW-0564">Palmitate</keyword>
<feature type="compositionally biased region" description="Basic and acidic residues" evidence="6">
    <location>
        <begin position="227"/>
        <end position="236"/>
    </location>
</feature>
<feature type="region of interest" description="Disordered" evidence="6">
    <location>
        <begin position="220"/>
        <end position="280"/>
    </location>
</feature>
<dbReference type="InterPro" id="IPR036680">
    <property type="entry name" value="SPOR-like_sf"/>
</dbReference>
<dbReference type="SUPFAM" id="SSF110997">
    <property type="entry name" value="Sporulation related repeat"/>
    <property type="match status" value="1"/>
</dbReference>
<dbReference type="InterPro" id="IPR012997">
    <property type="entry name" value="RplA"/>
</dbReference>
<dbReference type="RefSeq" id="WP_381422519.1">
    <property type="nucleotide sequence ID" value="NZ_JBHSDH010000013.1"/>
</dbReference>
<proteinExistence type="inferred from homology"/>
<feature type="region of interest" description="Disordered" evidence="6">
    <location>
        <begin position="28"/>
        <end position="48"/>
    </location>
</feature>
<evidence type="ECO:0000256" key="7">
    <source>
        <dbReference type="SAM" id="SignalP"/>
    </source>
</evidence>
<keyword evidence="4" id="KW-1003">Cell membrane</keyword>
<evidence type="ECO:0000259" key="8">
    <source>
        <dbReference type="PROSITE" id="PS51724"/>
    </source>
</evidence>